<protein>
    <recommendedName>
        <fullName evidence="4">Putative pterin-4-alpha-carbinolamine dehydratase</fullName>
        <ecNumber evidence="3">4.2.1.96</ecNumber>
    </recommendedName>
</protein>
<evidence type="ECO:0000313" key="6">
    <source>
        <dbReference type="EMBL" id="QGV78589.1"/>
    </source>
</evidence>
<dbReference type="NCBIfam" id="NF002017">
    <property type="entry name" value="PRK00823.1-2"/>
    <property type="match status" value="1"/>
</dbReference>
<evidence type="ECO:0000256" key="1">
    <source>
        <dbReference type="ARBA" id="ARBA00001554"/>
    </source>
</evidence>
<accession>A0A6I6FIT0</accession>
<dbReference type="InterPro" id="IPR036428">
    <property type="entry name" value="PCD_sf"/>
</dbReference>
<dbReference type="EMBL" id="CP034279">
    <property type="protein sequence ID" value="QGV78589.1"/>
    <property type="molecule type" value="Genomic_DNA"/>
</dbReference>
<dbReference type="InterPro" id="IPR001533">
    <property type="entry name" value="Pterin_deHydtase"/>
</dbReference>
<evidence type="ECO:0000313" key="7">
    <source>
        <dbReference type="Proteomes" id="UP000422572"/>
    </source>
</evidence>
<comment type="catalytic activity">
    <reaction evidence="1">
        <text>(4aS,6R)-4a-hydroxy-L-erythro-5,6,7,8-tetrahydrobiopterin = (6R)-L-erythro-6,7-dihydrobiopterin + H2O</text>
        <dbReference type="Rhea" id="RHEA:11920"/>
        <dbReference type="ChEBI" id="CHEBI:15377"/>
        <dbReference type="ChEBI" id="CHEBI:15642"/>
        <dbReference type="ChEBI" id="CHEBI:43120"/>
        <dbReference type="EC" id="4.2.1.96"/>
    </reaction>
</comment>
<dbReference type="PANTHER" id="PTHR12599">
    <property type="entry name" value="PTERIN-4-ALPHA-CARBINOLAMINE DEHYDRATASE"/>
    <property type="match status" value="1"/>
</dbReference>
<comment type="similarity">
    <text evidence="2">Belongs to the pterin-4-alpha-carbinolamine dehydratase family.</text>
</comment>
<dbReference type="SUPFAM" id="SSF55248">
    <property type="entry name" value="PCD-like"/>
    <property type="match status" value="1"/>
</dbReference>
<dbReference type="GO" id="GO:0006729">
    <property type="term" value="P:tetrahydrobiopterin biosynthetic process"/>
    <property type="evidence" value="ECO:0007669"/>
    <property type="project" value="InterPro"/>
</dbReference>
<dbReference type="AlphaFoldDB" id="A0A6I6FIT0"/>
<name>A0A6I6FIT0_9ACTN</name>
<proteinExistence type="inferred from homology"/>
<keyword evidence="7" id="KW-1185">Reference proteome</keyword>
<gene>
    <name evidence="6" type="ORF">EIZ62_10295</name>
</gene>
<evidence type="ECO:0000256" key="2">
    <source>
        <dbReference type="ARBA" id="ARBA00006472"/>
    </source>
</evidence>
<sequence>MARCPGRPGSRRGPGAGDRWGVTVADPLSEAEIATHLENVPNWRRVGDSITAAYRIRYHGGVAMIVHVADIERLISHHADIDLRWDHVRFTVTTHDAGYKLTLADFDLAQRIDKIAHAHEAVSLVDD</sequence>
<dbReference type="Gene3D" id="3.30.1360.20">
    <property type="entry name" value="Transcriptional coactivator/pterin dehydratase"/>
    <property type="match status" value="1"/>
</dbReference>
<dbReference type="OrthoDB" id="15077at2"/>
<dbReference type="GO" id="GO:0008124">
    <property type="term" value="F:4-alpha-hydroxytetrahydrobiopterin dehydratase activity"/>
    <property type="evidence" value="ECO:0007669"/>
    <property type="project" value="UniProtKB-EC"/>
</dbReference>
<dbReference type="EC" id="4.2.1.96" evidence="3"/>
<dbReference type="Pfam" id="PF01329">
    <property type="entry name" value="Pterin_4a"/>
    <property type="match status" value="1"/>
</dbReference>
<dbReference type="KEGG" id="sfic:EIZ62_10295"/>
<evidence type="ECO:0000256" key="3">
    <source>
        <dbReference type="ARBA" id="ARBA00013252"/>
    </source>
</evidence>
<reference evidence="6 7" key="1">
    <citation type="submission" date="2018-12" db="EMBL/GenBank/DDBJ databases">
        <title>Complete genome sequence of Streptomyces ficellus NRRL8067, the producer of ficellomycin, feldamycin and nojirimycin.</title>
        <authorList>
            <person name="Zhang H."/>
            <person name="Yue R."/>
            <person name="Liu Y."/>
            <person name="Li M."/>
            <person name="Mu H."/>
            <person name="Zhang J."/>
        </authorList>
    </citation>
    <scope>NUCLEOTIDE SEQUENCE [LARGE SCALE GENOMIC DNA]</scope>
    <source>
        <strain evidence="6 7">NRRL 8067</strain>
    </source>
</reference>
<evidence type="ECO:0000256" key="5">
    <source>
        <dbReference type="ARBA" id="ARBA00023239"/>
    </source>
</evidence>
<dbReference type="PANTHER" id="PTHR12599:SF0">
    <property type="entry name" value="PTERIN-4-ALPHA-CARBINOLAMINE DEHYDRATASE"/>
    <property type="match status" value="1"/>
</dbReference>
<evidence type="ECO:0000256" key="4">
    <source>
        <dbReference type="ARBA" id="ARBA00021735"/>
    </source>
</evidence>
<dbReference type="Proteomes" id="UP000422572">
    <property type="component" value="Chromosome"/>
</dbReference>
<keyword evidence="5 6" id="KW-0456">Lyase</keyword>
<organism evidence="6 7">
    <name type="scientific">Streptomyces ficellus</name>
    <dbReference type="NCBI Taxonomy" id="1977088"/>
    <lineage>
        <taxon>Bacteria</taxon>
        <taxon>Bacillati</taxon>
        <taxon>Actinomycetota</taxon>
        <taxon>Actinomycetes</taxon>
        <taxon>Kitasatosporales</taxon>
        <taxon>Streptomycetaceae</taxon>
        <taxon>Streptomyces</taxon>
    </lineage>
</organism>